<proteinExistence type="predicted"/>
<evidence type="ECO:0000313" key="6">
    <source>
        <dbReference type="EMBL" id="JAG33304.1"/>
    </source>
</evidence>
<accession>A0A0A9YM61</accession>
<keyword evidence="1" id="KW-0547">Nucleotide-binding</keyword>
<dbReference type="GO" id="GO:0030983">
    <property type="term" value="F:mismatched DNA binding"/>
    <property type="evidence" value="ECO:0007669"/>
    <property type="project" value="InterPro"/>
</dbReference>
<keyword evidence="2" id="KW-0067">ATP-binding</keyword>
<organism evidence="6">
    <name type="scientific">Lygus hesperus</name>
    <name type="common">Western plant bug</name>
    <dbReference type="NCBI Taxonomy" id="30085"/>
    <lineage>
        <taxon>Eukaryota</taxon>
        <taxon>Metazoa</taxon>
        <taxon>Ecdysozoa</taxon>
        <taxon>Arthropoda</taxon>
        <taxon>Hexapoda</taxon>
        <taxon>Insecta</taxon>
        <taxon>Pterygota</taxon>
        <taxon>Neoptera</taxon>
        <taxon>Paraneoptera</taxon>
        <taxon>Hemiptera</taxon>
        <taxon>Heteroptera</taxon>
        <taxon>Panheteroptera</taxon>
        <taxon>Cimicomorpha</taxon>
        <taxon>Miridae</taxon>
        <taxon>Mirini</taxon>
        <taxon>Lygus</taxon>
    </lineage>
</organism>
<keyword evidence="3" id="KW-0238">DNA-binding</keyword>
<dbReference type="InterPro" id="IPR045076">
    <property type="entry name" value="MutS"/>
</dbReference>
<name>A0A0A9YM61_LYGHE</name>
<dbReference type="Pfam" id="PF00488">
    <property type="entry name" value="MutS_V"/>
    <property type="match status" value="1"/>
</dbReference>
<dbReference type="SUPFAM" id="SSF52540">
    <property type="entry name" value="P-loop containing nucleoside triphosphate hydrolases"/>
    <property type="match status" value="1"/>
</dbReference>
<evidence type="ECO:0000256" key="2">
    <source>
        <dbReference type="ARBA" id="ARBA00022840"/>
    </source>
</evidence>
<dbReference type="SMART" id="SM00534">
    <property type="entry name" value="MUTSac"/>
    <property type="match status" value="1"/>
</dbReference>
<dbReference type="EMBL" id="GBHO01010300">
    <property type="protein sequence ID" value="JAG33304.1"/>
    <property type="molecule type" value="Transcribed_RNA"/>
</dbReference>
<dbReference type="PROSITE" id="PS00486">
    <property type="entry name" value="DNA_MISMATCH_REPAIR_2"/>
    <property type="match status" value="1"/>
</dbReference>
<keyword evidence="4" id="KW-0732">Signal</keyword>
<protein>
    <submittedName>
        <fullName evidence="6">DNA mismatch repair protein MSH3</fullName>
    </submittedName>
</protein>
<evidence type="ECO:0000256" key="3">
    <source>
        <dbReference type="ARBA" id="ARBA00023125"/>
    </source>
</evidence>
<dbReference type="AlphaFoldDB" id="A0A0A9YM61"/>
<evidence type="ECO:0000256" key="1">
    <source>
        <dbReference type="ARBA" id="ARBA00022741"/>
    </source>
</evidence>
<feature type="domain" description="DNA mismatch repair proteins mutS family" evidence="5">
    <location>
        <begin position="73"/>
        <end position="89"/>
    </location>
</feature>
<dbReference type="PANTHER" id="PTHR11361">
    <property type="entry name" value="DNA MISMATCH REPAIR PROTEIN MUTS FAMILY MEMBER"/>
    <property type="match status" value="1"/>
</dbReference>
<dbReference type="GO" id="GO:0140664">
    <property type="term" value="F:ATP-dependent DNA damage sensor activity"/>
    <property type="evidence" value="ECO:0007669"/>
    <property type="project" value="InterPro"/>
</dbReference>
<dbReference type="PANTHER" id="PTHR11361:SF154">
    <property type="entry name" value="REPAIR PROTEIN MSH3, PUTATIVE-RELATED"/>
    <property type="match status" value="1"/>
</dbReference>
<dbReference type="InterPro" id="IPR027417">
    <property type="entry name" value="P-loop_NTPase"/>
</dbReference>
<sequence>MGGKSALMRMVGLFVLLAQIGCYVPARRALLPLFTAIHCRMGATDAILEGRSTFLHEMHETSRILRAPHLSSALVLMDELGRGTSSFDGAAVAAATLNDLIKQQATFLFVTHFNYICESYVTGRNHFTNSPSLSSAKETMV</sequence>
<evidence type="ECO:0000259" key="5">
    <source>
        <dbReference type="PROSITE" id="PS00486"/>
    </source>
</evidence>
<gene>
    <name evidence="6" type="primary">MSH3_0</name>
    <name evidence="6" type="ORF">CM83_2199</name>
</gene>
<feature type="chain" id="PRO_5002053588" evidence="4">
    <location>
        <begin position="23"/>
        <end position="141"/>
    </location>
</feature>
<reference evidence="6" key="2">
    <citation type="submission" date="2014-07" db="EMBL/GenBank/DDBJ databases">
        <authorList>
            <person name="Hull J."/>
        </authorList>
    </citation>
    <scope>NUCLEOTIDE SEQUENCE</scope>
</reference>
<dbReference type="GO" id="GO:0006298">
    <property type="term" value="P:mismatch repair"/>
    <property type="evidence" value="ECO:0007669"/>
    <property type="project" value="InterPro"/>
</dbReference>
<evidence type="ECO:0000256" key="4">
    <source>
        <dbReference type="SAM" id="SignalP"/>
    </source>
</evidence>
<reference evidence="6" key="1">
    <citation type="journal article" date="2014" name="PLoS ONE">
        <title>Transcriptome-Based Identification of ABC Transporters in the Western Tarnished Plant Bug Lygus hesperus.</title>
        <authorList>
            <person name="Hull J.J."/>
            <person name="Chaney K."/>
            <person name="Geib S.M."/>
            <person name="Fabrick J.A."/>
            <person name="Brent C.S."/>
            <person name="Walsh D."/>
            <person name="Lavine L.C."/>
        </authorList>
    </citation>
    <scope>NUCLEOTIDE SEQUENCE</scope>
</reference>
<feature type="signal peptide" evidence="4">
    <location>
        <begin position="1"/>
        <end position="22"/>
    </location>
</feature>
<dbReference type="GO" id="GO:0005524">
    <property type="term" value="F:ATP binding"/>
    <property type="evidence" value="ECO:0007669"/>
    <property type="project" value="UniProtKB-KW"/>
</dbReference>
<dbReference type="InterPro" id="IPR000432">
    <property type="entry name" value="DNA_mismatch_repair_MutS_C"/>
</dbReference>
<dbReference type="Gene3D" id="3.40.50.300">
    <property type="entry name" value="P-loop containing nucleotide triphosphate hydrolases"/>
    <property type="match status" value="1"/>
</dbReference>
<dbReference type="GO" id="GO:0032301">
    <property type="term" value="C:MutSalpha complex"/>
    <property type="evidence" value="ECO:0007669"/>
    <property type="project" value="TreeGrafter"/>
</dbReference>